<accession>A0AAD6SMV1</accession>
<proteinExistence type="predicted"/>
<dbReference type="Proteomes" id="UP001218188">
    <property type="component" value="Unassembled WGS sequence"/>
</dbReference>
<evidence type="ECO:0000313" key="2">
    <source>
        <dbReference type="Proteomes" id="UP001218188"/>
    </source>
</evidence>
<keyword evidence="2" id="KW-1185">Reference proteome</keyword>
<comment type="caution">
    <text evidence="1">The sequence shown here is derived from an EMBL/GenBank/DDBJ whole genome shotgun (WGS) entry which is preliminary data.</text>
</comment>
<dbReference type="InterPro" id="IPR032675">
    <property type="entry name" value="LRR_dom_sf"/>
</dbReference>
<gene>
    <name evidence="1" type="ORF">C8F04DRAFT_731409</name>
</gene>
<dbReference type="SUPFAM" id="SSF52047">
    <property type="entry name" value="RNI-like"/>
    <property type="match status" value="1"/>
</dbReference>
<dbReference type="EMBL" id="JARJCM010000091">
    <property type="protein sequence ID" value="KAJ7030360.1"/>
    <property type="molecule type" value="Genomic_DNA"/>
</dbReference>
<reference evidence="1" key="1">
    <citation type="submission" date="2023-03" db="EMBL/GenBank/DDBJ databases">
        <title>Massive genome expansion in bonnet fungi (Mycena s.s.) driven by repeated elements and novel gene families across ecological guilds.</title>
        <authorList>
            <consortium name="Lawrence Berkeley National Laboratory"/>
            <person name="Harder C.B."/>
            <person name="Miyauchi S."/>
            <person name="Viragh M."/>
            <person name="Kuo A."/>
            <person name="Thoen E."/>
            <person name="Andreopoulos B."/>
            <person name="Lu D."/>
            <person name="Skrede I."/>
            <person name="Drula E."/>
            <person name="Henrissat B."/>
            <person name="Morin E."/>
            <person name="Kohler A."/>
            <person name="Barry K."/>
            <person name="LaButti K."/>
            <person name="Morin E."/>
            <person name="Salamov A."/>
            <person name="Lipzen A."/>
            <person name="Mereny Z."/>
            <person name="Hegedus B."/>
            <person name="Baldrian P."/>
            <person name="Stursova M."/>
            <person name="Weitz H."/>
            <person name="Taylor A."/>
            <person name="Grigoriev I.V."/>
            <person name="Nagy L.G."/>
            <person name="Martin F."/>
            <person name="Kauserud H."/>
        </authorList>
    </citation>
    <scope>NUCLEOTIDE SEQUENCE</scope>
    <source>
        <strain evidence="1">CBHHK200</strain>
    </source>
</reference>
<organism evidence="1 2">
    <name type="scientific">Mycena alexandri</name>
    <dbReference type="NCBI Taxonomy" id="1745969"/>
    <lineage>
        <taxon>Eukaryota</taxon>
        <taxon>Fungi</taxon>
        <taxon>Dikarya</taxon>
        <taxon>Basidiomycota</taxon>
        <taxon>Agaricomycotina</taxon>
        <taxon>Agaricomycetes</taxon>
        <taxon>Agaricomycetidae</taxon>
        <taxon>Agaricales</taxon>
        <taxon>Marasmiineae</taxon>
        <taxon>Mycenaceae</taxon>
        <taxon>Mycena</taxon>
    </lineage>
</organism>
<dbReference type="AlphaFoldDB" id="A0AAD6SMV1"/>
<dbReference type="Gene3D" id="3.80.10.10">
    <property type="entry name" value="Ribonuclease Inhibitor"/>
    <property type="match status" value="1"/>
</dbReference>
<name>A0AAD6SMV1_9AGAR</name>
<evidence type="ECO:0000313" key="1">
    <source>
        <dbReference type="EMBL" id="KAJ7030360.1"/>
    </source>
</evidence>
<evidence type="ECO:0008006" key="3">
    <source>
        <dbReference type="Google" id="ProtNLM"/>
    </source>
</evidence>
<protein>
    <recommendedName>
        <fullName evidence="3">F-box domain-containing protein</fullName>
    </recommendedName>
</protein>
<sequence length="292" mass="32659">MRLPQELLDEIIGHLDLSKKFDRETSETLMSCALVSRALTRPSQMALFHRICAWDYFIDGLQFCDHLSALLSSSPHVADYIRTLDVGIPYNGVNLTLHILSAVTRLHTLIMRDSFDTLLPRDSPVFAFTTLRRFELRYFELQSPQELQSVLLKAVSLEELVLSDISFRNKHENTSFPAIDEKVGSDCSPRLKSLDLVRVQRGRHIVEALDISIRNLESLTLSAPWPTAFSVPPAGKCDVPSAYQGHRCSGRSGAHTYDPGTREPAQLPRIRSSQLGNTGVLLTAAPPVRRLA</sequence>